<evidence type="ECO:0000256" key="2">
    <source>
        <dbReference type="ARBA" id="ARBA00022448"/>
    </source>
</evidence>
<reference evidence="9 10" key="1">
    <citation type="submission" date="2019-11" db="EMBL/GenBank/DDBJ databases">
        <authorList>
            <person name="Dong K."/>
        </authorList>
    </citation>
    <scope>NUCLEOTIDE SEQUENCE [LARGE SCALE GENOMIC DNA]</scope>
    <source>
        <strain evidence="9 10">DK608</strain>
    </source>
</reference>
<dbReference type="SUPFAM" id="SSF161098">
    <property type="entry name" value="MetI-like"/>
    <property type="match status" value="1"/>
</dbReference>
<comment type="caution">
    <text evidence="9">The sequence shown here is derived from an EMBL/GenBank/DDBJ whole genome shotgun (WGS) entry which is preliminary data.</text>
</comment>
<evidence type="ECO:0000256" key="5">
    <source>
        <dbReference type="ARBA" id="ARBA00022989"/>
    </source>
</evidence>
<evidence type="ECO:0000259" key="8">
    <source>
        <dbReference type="PROSITE" id="PS50928"/>
    </source>
</evidence>
<comment type="similarity">
    <text evidence="7">Belongs to the binding-protein-dependent transport system permease family.</text>
</comment>
<feature type="transmembrane region" description="Helical" evidence="7">
    <location>
        <begin position="105"/>
        <end position="126"/>
    </location>
</feature>
<keyword evidence="5 7" id="KW-1133">Transmembrane helix</keyword>
<feature type="transmembrane region" description="Helical" evidence="7">
    <location>
        <begin position="235"/>
        <end position="255"/>
    </location>
</feature>
<evidence type="ECO:0000256" key="3">
    <source>
        <dbReference type="ARBA" id="ARBA00022475"/>
    </source>
</evidence>
<dbReference type="Proteomes" id="UP000478740">
    <property type="component" value="Unassembled WGS sequence"/>
</dbReference>
<feature type="domain" description="ABC transmembrane type-1" evidence="8">
    <location>
        <begin position="66"/>
        <end position="255"/>
    </location>
</feature>
<evidence type="ECO:0000256" key="6">
    <source>
        <dbReference type="ARBA" id="ARBA00023136"/>
    </source>
</evidence>
<name>A0A6L6ITB6_9RHOB</name>
<keyword evidence="3" id="KW-1003">Cell membrane</keyword>
<evidence type="ECO:0000256" key="1">
    <source>
        <dbReference type="ARBA" id="ARBA00004651"/>
    </source>
</evidence>
<protein>
    <submittedName>
        <fullName evidence="9">ABC transporter permease subunit</fullName>
    </submittedName>
</protein>
<gene>
    <name evidence="9" type="ORF">GL284_05330</name>
</gene>
<dbReference type="RefSeq" id="WP_155043624.1">
    <property type="nucleotide sequence ID" value="NZ_WMIH01000003.1"/>
</dbReference>
<keyword evidence="10" id="KW-1185">Reference proteome</keyword>
<dbReference type="InterPro" id="IPR000515">
    <property type="entry name" value="MetI-like"/>
</dbReference>
<comment type="subcellular location">
    <subcellularLocation>
        <location evidence="1 7">Cell membrane</location>
        <topology evidence="1 7">Multi-pass membrane protein</topology>
    </subcellularLocation>
</comment>
<dbReference type="InterPro" id="IPR050366">
    <property type="entry name" value="BP-dependent_transpt_permease"/>
</dbReference>
<evidence type="ECO:0000256" key="4">
    <source>
        <dbReference type="ARBA" id="ARBA00022692"/>
    </source>
</evidence>
<evidence type="ECO:0000256" key="7">
    <source>
        <dbReference type="RuleBase" id="RU363032"/>
    </source>
</evidence>
<feature type="transmembrane region" description="Helical" evidence="7">
    <location>
        <begin position="70"/>
        <end position="93"/>
    </location>
</feature>
<dbReference type="GO" id="GO:0055085">
    <property type="term" value="P:transmembrane transport"/>
    <property type="evidence" value="ECO:0007669"/>
    <property type="project" value="InterPro"/>
</dbReference>
<dbReference type="InterPro" id="IPR035906">
    <property type="entry name" value="MetI-like_sf"/>
</dbReference>
<sequence>MKQAFSSPSGVLLLAILLVSFLGPLLPLADPLAMDVAARFAPPSSAHLLGQDEYGRDLLARLIHALRSAILISCGAALIAAAIGVSIGVVAGYVRGLSETMAMRIMDVILCFPPLLLAMLAATLYGAGPTTLVPVLALVFVPSFTRVAHASVMTVRGQDYVNATKLMGAPAHRIIFRTILPNIAGPLFVQFSFVVVMSVILESGLSFLGLGVLPPQPSLGTMIGSARSTFAQEPWLLLAPCLTLILLVLVLNAFCDHLRQLFDPRRGAGA</sequence>
<dbReference type="Gene3D" id="1.10.3720.10">
    <property type="entry name" value="MetI-like"/>
    <property type="match status" value="1"/>
</dbReference>
<keyword evidence="6 7" id="KW-0472">Membrane</keyword>
<dbReference type="PANTHER" id="PTHR43386:SF25">
    <property type="entry name" value="PEPTIDE ABC TRANSPORTER PERMEASE PROTEIN"/>
    <property type="match status" value="1"/>
</dbReference>
<organism evidence="9 10">
    <name type="scientific">Paracoccus shanxieyensis</name>
    <dbReference type="NCBI Taxonomy" id="2675752"/>
    <lineage>
        <taxon>Bacteria</taxon>
        <taxon>Pseudomonadati</taxon>
        <taxon>Pseudomonadota</taxon>
        <taxon>Alphaproteobacteria</taxon>
        <taxon>Rhodobacterales</taxon>
        <taxon>Paracoccaceae</taxon>
        <taxon>Paracoccus</taxon>
    </lineage>
</organism>
<dbReference type="PROSITE" id="PS50928">
    <property type="entry name" value="ABC_TM1"/>
    <property type="match status" value="1"/>
</dbReference>
<accession>A0A6L6ITB6</accession>
<dbReference type="Pfam" id="PF00528">
    <property type="entry name" value="BPD_transp_1"/>
    <property type="match status" value="1"/>
</dbReference>
<evidence type="ECO:0000313" key="10">
    <source>
        <dbReference type="Proteomes" id="UP000478740"/>
    </source>
</evidence>
<dbReference type="PANTHER" id="PTHR43386">
    <property type="entry name" value="OLIGOPEPTIDE TRANSPORT SYSTEM PERMEASE PROTEIN APPC"/>
    <property type="match status" value="1"/>
</dbReference>
<dbReference type="EMBL" id="WMII01000004">
    <property type="protein sequence ID" value="MTH63686.1"/>
    <property type="molecule type" value="Genomic_DNA"/>
</dbReference>
<dbReference type="CDD" id="cd06261">
    <property type="entry name" value="TM_PBP2"/>
    <property type="match status" value="1"/>
</dbReference>
<dbReference type="GO" id="GO:0005886">
    <property type="term" value="C:plasma membrane"/>
    <property type="evidence" value="ECO:0007669"/>
    <property type="project" value="UniProtKB-SubCell"/>
</dbReference>
<proteinExistence type="inferred from homology"/>
<dbReference type="AlphaFoldDB" id="A0A6L6ITB6"/>
<keyword evidence="2 7" id="KW-0813">Transport</keyword>
<keyword evidence="4 7" id="KW-0812">Transmembrane</keyword>
<feature type="transmembrane region" description="Helical" evidence="7">
    <location>
        <begin position="132"/>
        <end position="153"/>
    </location>
</feature>
<evidence type="ECO:0000313" key="9">
    <source>
        <dbReference type="EMBL" id="MTH63686.1"/>
    </source>
</evidence>
<feature type="transmembrane region" description="Helical" evidence="7">
    <location>
        <begin position="174"/>
        <end position="201"/>
    </location>
</feature>